<protein>
    <submittedName>
        <fullName evidence="3">3-oxoacyl-[acyl-carrier-protein] synthase III C-terminal domain-containing protein</fullName>
    </submittedName>
</protein>
<dbReference type="EMBL" id="JBHTNZ010000004">
    <property type="protein sequence ID" value="MFD1460827.1"/>
    <property type="molecule type" value="Genomic_DNA"/>
</dbReference>
<gene>
    <name evidence="3" type="ORF">ACFQ5D_05085</name>
</gene>
<dbReference type="Pfam" id="PF08541">
    <property type="entry name" value="ACP_syn_III_C"/>
    <property type="match status" value="1"/>
</dbReference>
<dbReference type="RefSeq" id="WP_229523546.1">
    <property type="nucleotide sequence ID" value="NZ_JAFFQR010000029.1"/>
</dbReference>
<evidence type="ECO:0000256" key="1">
    <source>
        <dbReference type="ARBA" id="ARBA00022679"/>
    </source>
</evidence>
<keyword evidence="1" id="KW-0808">Transferase</keyword>
<accession>A0ABW4D9S9</accession>
<comment type="caution">
    <text evidence="3">The sequence shown here is derived from an EMBL/GenBank/DDBJ whole genome shotgun (WGS) entry which is preliminary data.</text>
</comment>
<dbReference type="SUPFAM" id="SSF53901">
    <property type="entry name" value="Thiolase-like"/>
    <property type="match status" value="1"/>
</dbReference>
<dbReference type="InterPro" id="IPR016039">
    <property type="entry name" value="Thiolase-like"/>
</dbReference>
<dbReference type="Gene3D" id="3.40.47.10">
    <property type="match status" value="1"/>
</dbReference>
<evidence type="ECO:0000313" key="3">
    <source>
        <dbReference type="EMBL" id="MFD1460827.1"/>
    </source>
</evidence>
<evidence type="ECO:0000259" key="2">
    <source>
        <dbReference type="Pfam" id="PF08541"/>
    </source>
</evidence>
<sequence length="50" mass="5987">MIIPHQANIRIIEHTADKLKVPLDKFFVNIETYGFTTHWKFTFAWYGAYI</sequence>
<dbReference type="Proteomes" id="UP001597340">
    <property type="component" value="Unassembled WGS sequence"/>
</dbReference>
<evidence type="ECO:0000313" key="4">
    <source>
        <dbReference type="Proteomes" id="UP001597340"/>
    </source>
</evidence>
<reference evidence="4" key="1">
    <citation type="journal article" date="2019" name="Int. J. Syst. Evol. Microbiol.">
        <title>The Global Catalogue of Microorganisms (GCM) 10K type strain sequencing project: providing services to taxonomists for standard genome sequencing and annotation.</title>
        <authorList>
            <consortium name="The Broad Institute Genomics Platform"/>
            <consortium name="The Broad Institute Genome Sequencing Center for Infectious Disease"/>
            <person name="Wu L."/>
            <person name="Ma J."/>
        </authorList>
    </citation>
    <scope>NUCLEOTIDE SEQUENCE [LARGE SCALE GENOMIC DNA]</scope>
    <source>
        <strain evidence="4">CCM 9147</strain>
    </source>
</reference>
<dbReference type="InterPro" id="IPR013747">
    <property type="entry name" value="ACP_syn_III_C"/>
</dbReference>
<feature type="domain" description="Beta-ketoacyl-[acyl-carrier-protein] synthase III C-terminal" evidence="2">
    <location>
        <begin position="2"/>
        <end position="37"/>
    </location>
</feature>
<keyword evidence="4" id="KW-1185">Reference proteome</keyword>
<proteinExistence type="predicted"/>
<name>A0ABW4D9S9_9BACL</name>
<organism evidence="3 4">
    <name type="scientific">Paenibacillus farraposensis</name>
    <dbReference type="NCBI Taxonomy" id="2807095"/>
    <lineage>
        <taxon>Bacteria</taxon>
        <taxon>Bacillati</taxon>
        <taxon>Bacillota</taxon>
        <taxon>Bacilli</taxon>
        <taxon>Bacillales</taxon>
        <taxon>Paenibacillaceae</taxon>
        <taxon>Paenibacillus</taxon>
    </lineage>
</organism>